<dbReference type="AlphaFoldDB" id="A0A9P1G3Y5"/>
<keyword evidence="4" id="KW-1185">Reference proteome</keyword>
<reference evidence="3 4" key="2">
    <citation type="submission" date="2024-05" db="EMBL/GenBank/DDBJ databases">
        <authorList>
            <person name="Chen Y."/>
            <person name="Shah S."/>
            <person name="Dougan E. K."/>
            <person name="Thang M."/>
            <person name="Chan C."/>
        </authorList>
    </citation>
    <scope>NUCLEOTIDE SEQUENCE [LARGE SCALE GENOMIC DNA]</scope>
</reference>
<accession>A0A9P1G3Y5</accession>
<protein>
    <submittedName>
        <fullName evidence="2">Uncharacterized protein</fullName>
    </submittedName>
</protein>
<feature type="compositionally biased region" description="Acidic residues" evidence="1">
    <location>
        <begin position="188"/>
        <end position="248"/>
    </location>
</feature>
<evidence type="ECO:0000313" key="4">
    <source>
        <dbReference type="Proteomes" id="UP001152797"/>
    </source>
</evidence>
<dbReference type="EMBL" id="CAMXCT020002593">
    <property type="protein sequence ID" value="CAL1152573.1"/>
    <property type="molecule type" value="Genomic_DNA"/>
</dbReference>
<dbReference type="EMBL" id="CAMXCT010002593">
    <property type="protein sequence ID" value="CAI3999198.1"/>
    <property type="molecule type" value="Genomic_DNA"/>
</dbReference>
<evidence type="ECO:0000313" key="3">
    <source>
        <dbReference type="EMBL" id="CAL4786510.1"/>
    </source>
</evidence>
<reference evidence="2" key="1">
    <citation type="submission" date="2022-10" db="EMBL/GenBank/DDBJ databases">
        <authorList>
            <person name="Chen Y."/>
            <person name="Dougan E. K."/>
            <person name="Chan C."/>
            <person name="Rhodes N."/>
            <person name="Thang M."/>
        </authorList>
    </citation>
    <scope>NUCLEOTIDE SEQUENCE</scope>
</reference>
<gene>
    <name evidence="2" type="ORF">C1SCF055_LOCUS25427</name>
</gene>
<name>A0A9P1G3Y5_9DINO</name>
<proteinExistence type="predicted"/>
<feature type="region of interest" description="Disordered" evidence="1">
    <location>
        <begin position="1"/>
        <end position="284"/>
    </location>
</feature>
<sequence>MPTKRPVELTKEAPSRRYTAKAPPPSAKSDSSRGAKAKALCHQKKFQAPPPVKKDGKVKDKKEKKDSKDKEKAKKQDKAKTEKKHKKEKEQVDEKVKQNLKHVEKAKSENQKAEKKDKLKRNLAPDFEKEVEGAGRKAMKADLQSKLAALKKASERNVASDEDESGAESLSAALQPLIQARQHKSCPDEDEDEESDADGGEEEGSAGSEEDEDGDEDEDDSDFEDESDDEDEPGSSEESAEEEEEEHGAEEGGGRKSALRRASATSGTSTTPTPATPAASEDQVNTNSDLALVAQESEKSTQLVRNSVNSKREWDSFNRAIQNKKCFPVELSSYVLKNKNCLFNAWCDANRNWDECKLIMERTQKNSTEGLSGWKAVKGRDLVSEYGEAKAETLMTKRYAAGLYYDDEDFPDDKLERNYFMRKQKEVTKRQTTEDSTKLRGEVGADREAVLSLIDESEGMMRAGAVAADLGAANAAGQKALLEGLSDGVVHKAAPKKRAKKEEEEGATEVKPKTMAEQASDLMSEVLAEATSARKKSMALGGAAFSGELASQLLEHAETMEKHYKVLQTAVNSNVVDEAFYTKAFAKIQKDRQWFESAEPAADSILSGLKRAANRSKGDGGKKSRGGKKDKADKK</sequence>
<evidence type="ECO:0000256" key="1">
    <source>
        <dbReference type="SAM" id="MobiDB-lite"/>
    </source>
</evidence>
<dbReference type="EMBL" id="CAMXCT030002593">
    <property type="protein sequence ID" value="CAL4786510.1"/>
    <property type="molecule type" value="Genomic_DNA"/>
</dbReference>
<feature type="compositionally biased region" description="Basic and acidic residues" evidence="1">
    <location>
        <begin position="500"/>
        <end position="512"/>
    </location>
</feature>
<feature type="compositionally biased region" description="Basic and acidic residues" evidence="1">
    <location>
        <begin position="616"/>
        <end position="635"/>
    </location>
</feature>
<feature type="compositionally biased region" description="Basic residues" evidence="1">
    <location>
        <begin position="35"/>
        <end position="45"/>
    </location>
</feature>
<organism evidence="2">
    <name type="scientific">Cladocopium goreaui</name>
    <dbReference type="NCBI Taxonomy" id="2562237"/>
    <lineage>
        <taxon>Eukaryota</taxon>
        <taxon>Sar</taxon>
        <taxon>Alveolata</taxon>
        <taxon>Dinophyceae</taxon>
        <taxon>Suessiales</taxon>
        <taxon>Symbiodiniaceae</taxon>
        <taxon>Cladocopium</taxon>
    </lineage>
</organism>
<comment type="caution">
    <text evidence="2">The sequence shown here is derived from an EMBL/GenBank/DDBJ whole genome shotgun (WGS) entry which is preliminary data.</text>
</comment>
<feature type="compositionally biased region" description="Basic and acidic residues" evidence="1">
    <location>
        <begin position="126"/>
        <end position="135"/>
    </location>
</feature>
<feature type="compositionally biased region" description="Basic and acidic residues" evidence="1">
    <location>
        <begin position="88"/>
        <end position="117"/>
    </location>
</feature>
<feature type="compositionally biased region" description="Basic and acidic residues" evidence="1">
    <location>
        <begin position="52"/>
        <end position="80"/>
    </location>
</feature>
<feature type="region of interest" description="Disordered" evidence="1">
    <location>
        <begin position="606"/>
        <end position="635"/>
    </location>
</feature>
<feature type="compositionally biased region" description="Low complexity" evidence="1">
    <location>
        <begin position="262"/>
        <end position="280"/>
    </location>
</feature>
<evidence type="ECO:0000313" key="2">
    <source>
        <dbReference type="EMBL" id="CAI3999198.1"/>
    </source>
</evidence>
<feature type="region of interest" description="Disordered" evidence="1">
    <location>
        <begin position="493"/>
        <end position="512"/>
    </location>
</feature>
<dbReference type="Proteomes" id="UP001152797">
    <property type="component" value="Unassembled WGS sequence"/>
</dbReference>
<feature type="compositionally biased region" description="Basic and acidic residues" evidence="1">
    <location>
        <begin position="1"/>
        <end position="15"/>
    </location>
</feature>